<protein>
    <submittedName>
        <fullName evidence="4">Cobalt-precorrin-6A reductase</fullName>
        <ecNumber evidence="4">1.3.1.106</ecNumber>
    </submittedName>
</protein>
<dbReference type="Pfam" id="PF02571">
    <property type="entry name" value="CbiJ"/>
    <property type="match status" value="1"/>
</dbReference>
<dbReference type="PANTHER" id="PTHR36925">
    <property type="entry name" value="COBALT-PRECORRIN-6A REDUCTASE"/>
    <property type="match status" value="1"/>
</dbReference>
<dbReference type="EMBL" id="JBHUIJ010000005">
    <property type="protein sequence ID" value="MFD2236875.1"/>
    <property type="molecule type" value="Genomic_DNA"/>
</dbReference>
<dbReference type="NCBIfam" id="TIGR00715">
    <property type="entry name" value="precor6x_red"/>
    <property type="match status" value="1"/>
</dbReference>
<dbReference type="EC" id="1.3.1.106" evidence="4"/>
<dbReference type="NCBIfam" id="NF005968">
    <property type="entry name" value="PRK08057.1-2"/>
    <property type="match status" value="1"/>
</dbReference>
<dbReference type="PANTHER" id="PTHR36925:SF1">
    <property type="entry name" value="COBALT-PRECORRIN-6A REDUCTASE"/>
    <property type="match status" value="1"/>
</dbReference>
<dbReference type="InterPro" id="IPR003723">
    <property type="entry name" value="Precorrin-6x_reduct"/>
</dbReference>
<dbReference type="GO" id="GO:0016491">
    <property type="term" value="F:oxidoreductase activity"/>
    <property type="evidence" value="ECO:0007669"/>
    <property type="project" value="UniProtKB-KW"/>
</dbReference>
<gene>
    <name evidence="4" type="ORF">ACFSKQ_05275</name>
</gene>
<proteinExistence type="predicted"/>
<dbReference type="Proteomes" id="UP001597371">
    <property type="component" value="Unassembled WGS sequence"/>
</dbReference>
<comment type="pathway">
    <text evidence="1">Cofactor biosynthesis; adenosylcobalamin biosynthesis.</text>
</comment>
<comment type="caution">
    <text evidence="4">The sequence shown here is derived from an EMBL/GenBank/DDBJ whole genome shotgun (WGS) entry which is preliminary data.</text>
</comment>
<keyword evidence="3 4" id="KW-0560">Oxidoreductase</keyword>
<name>A0ABW5CL79_9HYPH</name>
<evidence type="ECO:0000256" key="1">
    <source>
        <dbReference type="ARBA" id="ARBA00004953"/>
    </source>
</evidence>
<evidence type="ECO:0000256" key="3">
    <source>
        <dbReference type="ARBA" id="ARBA00023002"/>
    </source>
</evidence>
<reference evidence="5" key="1">
    <citation type="journal article" date="2019" name="Int. J. Syst. Evol. Microbiol.">
        <title>The Global Catalogue of Microorganisms (GCM) 10K type strain sequencing project: providing services to taxonomists for standard genome sequencing and annotation.</title>
        <authorList>
            <consortium name="The Broad Institute Genomics Platform"/>
            <consortium name="The Broad Institute Genome Sequencing Center for Infectious Disease"/>
            <person name="Wu L."/>
            <person name="Ma J."/>
        </authorList>
    </citation>
    <scope>NUCLEOTIDE SEQUENCE [LARGE SCALE GENOMIC DNA]</scope>
    <source>
        <strain evidence="5">ZS-35-S2</strain>
    </source>
</reference>
<dbReference type="PROSITE" id="PS51014">
    <property type="entry name" value="COBK_CBIJ"/>
    <property type="match status" value="1"/>
</dbReference>
<evidence type="ECO:0000313" key="5">
    <source>
        <dbReference type="Proteomes" id="UP001597371"/>
    </source>
</evidence>
<accession>A0ABW5CL79</accession>
<keyword evidence="2" id="KW-0169">Cobalamin biosynthesis</keyword>
<organism evidence="4 5">
    <name type="scientific">Aureimonas populi</name>
    <dbReference type="NCBI Taxonomy" id="1701758"/>
    <lineage>
        <taxon>Bacteria</taxon>
        <taxon>Pseudomonadati</taxon>
        <taxon>Pseudomonadota</taxon>
        <taxon>Alphaproteobacteria</taxon>
        <taxon>Hyphomicrobiales</taxon>
        <taxon>Aurantimonadaceae</taxon>
        <taxon>Aureimonas</taxon>
    </lineage>
</organism>
<evidence type="ECO:0000256" key="2">
    <source>
        <dbReference type="ARBA" id="ARBA00022573"/>
    </source>
</evidence>
<keyword evidence="5" id="KW-1185">Reference proteome</keyword>
<sequence length="249" mass="26180">MKHILILGGTGEARRLADRLAGTARVTLSLAGRTERPLAALAEMRSGGFGGAAGLARFMVEAKVDVLVDATHPFAARISHNAELVARQAGLPLLVVERPAWEKADGDRWIEAADMAHAAASIGPAPRRVLLAVGRQELAPFAAHPQHAYLIRSVDPAELPPGLAHARAILARGPFDEAQERALLLREGIEMVVAKNSGGDATYGKIAAARALALPVVMVRRPRPRPPGAVAGVEEALAHLAALPAERGE</sequence>
<evidence type="ECO:0000313" key="4">
    <source>
        <dbReference type="EMBL" id="MFD2236875.1"/>
    </source>
</evidence>